<organism evidence="1 2">
    <name type="scientific">Phaeobacter gallaeciensis</name>
    <dbReference type="NCBI Taxonomy" id="60890"/>
    <lineage>
        <taxon>Bacteria</taxon>
        <taxon>Pseudomonadati</taxon>
        <taxon>Pseudomonadota</taxon>
        <taxon>Alphaproteobacteria</taxon>
        <taxon>Rhodobacterales</taxon>
        <taxon>Roseobacteraceae</taxon>
        <taxon>Phaeobacter</taxon>
    </lineage>
</organism>
<dbReference type="AlphaFoldDB" id="A0A1B0ZVS7"/>
<evidence type="ECO:0000313" key="2">
    <source>
        <dbReference type="Proteomes" id="UP000092565"/>
    </source>
</evidence>
<name>A0A1B0ZVS7_9RHOB</name>
<gene>
    <name evidence="1" type="ORF">JL2886_03460</name>
</gene>
<evidence type="ECO:0000313" key="1">
    <source>
        <dbReference type="EMBL" id="ANP38337.1"/>
    </source>
</evidence>
<sequence>MRFGRGNAERSYLPFGSGSAELDLYGAATTRILASYASVNWVRF</sequence>
<proteinExistence type="predicted"/>
<protein>
    <submittedName>
        <fullName evidence="1">Uncharacterized protein</fullName>
    </submittedName>
</protein>
<dbReference type="EMBL" id="CP015124">
    <property type="protein sequence ID" value="ANP38337.1"/>
    <property type="molecule type" value="Genomic_DNA"/>
</dbReference>
<reference evidence="1 2" key="1">
    <citation type="submission" date="2016-04" db="EMBL/GenBank/DDBJ databases">
        <authorList>
            <person name="Evans L.H."/>
            <person name="Alamgir A."/>
            <person name="Owens N."/>
            <person name="Weber N.D."/>
            <person name="Virtaneva K."/>
            <person name="Barbian K."/>
            <person name="Babar A."/>
            <person name="Rosenke K."/>
        </authorList>
    </citation>
    <scope>NUCLEOTIDE SEQUENCE [LARGE SCALE GENOMIC DNA]</scope>
    <source>
        <strain evidence="1 2">JL2886</strain>
    </source>
</reference>
<dbReference type="Proteomes" id="UP000092565">
    <property type="component" value="Chromosome"/>
</dbReference>
<keyword evidence="2" id="KW-1185">Reference proteome</keyword>
<accession>A0A1B0ZVS7</accession>